<evidence type="ECO:0000313" key="3">
    <source>
        <dbReference type="EMBL" id="TKG70821.1"/>
    </source>
</evidence>
<evidence type="ECO:0008006" key="5">
    <source>
        <dbReference type="Google" id="ProtNLM"/>
    </source>
</evidence>
<feature type="domain" description="AMP-binding enzyme C-terminal" evidence="2">
    <location>
        <begin position="556"/>
        <end position="631"/>
    </location>
</feature>
<evidence type="ECO:0000259" key="1">
    <source>
        <dbReference type="Pfam" id="PF00501"/>
    </source>
</evidence>
<gene>
    <name evidence="3" type="ORF">FCN18_14950</name>
</gene>
<dbReference type="Proteomes" id="UP000309992">
    <property type="component" value="Unassembled WGS sequence"/>
</dbReference>
<keyword evidence="4" id="KW-1185">Reference proteome</keyword>
<dbReference type="Pfam" id="PF00501">
    <property type="entry name" value="AMP-binding"/>
    <property type="match status" value="1"/>
</dbReference>
<comment type="caution">
    <text evidence="3">The sequence shown here is derived from an EMBL/GenBank/DDBJ whole genome shotgun (WGS) entry which is preliminary data.</text>
</comment>
<dbReference type="Gene3D" id="3.40.50.12780">
    <property type="entry name" value="N-terminal domain of ligase-like"/>
    <property type="match status" value="1"/>
</dbReference>
<proteinExistence type="predicted"/>
<accession>A0ABY2S4M2</accession>
<reference evidence="3 4" key="1">
    <citation type="journal article" date="2015" name="Antonie Van Leeuwenhoek">
        <title>Prauserella endophytica sp. nov., an endophytic actinobacterium isolated from Tamarix taklamakanensis.</title>
        <authorList>
            <person name="Liu J.M."/>
            <person name="Habden X."/>
            <person name="Guo L."/>
            <person name="Tuo L."/>
            <person name="Jiang Z.K."/>
            <person name="Liu S.W."/>
            <person name="Liu X.F."/>
            <person name="Chen L."/>
            <person name="Li R.F."/>
            <person name="Zhang Y.Q."/>
            <person name="Sun C.H."/>
        </authorList>
    </citation>
    <scope>NUCLEOTIDE SEQUENCE [LARGE SCALE GENOMIC DNA]</scope>
    <source>
        <strain evidence="3 4">CGMCC 4.7182</strain>
    </source>
</reference>
<dbReference type="InterPro" id="IPR025110">
    <property type="entry name" value="AMP-bd_C"/>
</dbReference>
<sequence length="647" mass="69304">MPAPGSARCAAGSGCSFPRHRRESRRSCCTDSWWRSAARARAIRRASSRVWMTTRCTARYQARLSPVVRALRSAQPNPPPQPPGCAGARGELCRSTTTECRFGPLLRVPAAHSVTSRPARSSRIGHPDISREGLAMDLASLIRTGGKRHAERPAIVCDGTIQTYEQVYRRSCQLDNALAELGVGQGERIATLTDNSPEALELILGIALGGYVRASLYTHNSAETNLYLLNSIGASVLIVQRRHYDAIGPHIEAASTVRHVLVLDGAAPSGVLDYEELLAAASSEDRGIEMPPDAPQTIRFSAGTTGKPKGILHSVRAWTGMGTETASILPVLGPEDSYLAGGPLSHATIMPVPGVLAAGGSVVVLRAFEPGEFLAAVERHRCTLTFGVPTMVQLAARHPAARTTDLSSLRAIVYGGSPMTETALNEARSVFGDIMLQLYGQSEGAPVSCLRPEDHTARGGRYLRSAGKPTANTRITIVDENGVALPQGEIGEIAFDTPGGFTEIWGNPDATRARKLPDGSVLSRDMGYLDEDGYLFITDRKEDMIISGGFNVWPAEVENALVAHPAVREASVVGIPHDKWGETPMALVVLADGASASEEELIAWTREKVGPVKRVTSVRFGTELPKSPVGKVLRRMVRDQYGPGATH</sequence>
<protein>
    <recommendedName>
        <fullName evidence="5">AMP-dependent synthetase</fullName>
    </recommendedName>
</protein>
<dbReference type="InterPro" id="IPR000873">
    <property type="entry name" value="AMP-dep_synth/lig_dom"/>
</dbReference>
<name>A0ABY2S4M2_9PSEU</name>
<dbReference type="InterPro" id="IPR042099">
    <property type="entry name" value="ANL_N_sf"/>
</dbReference>
<dbReference type="InterPro" id="IPR020845">
    <property type="entry name" value="AMP-binding_CS"/>
</dbReference>
<dbReference type="InterPro" id="IPR045851">
    <property type="entry name" value="AMP-bd_C_sf"/>
</dbReference>
<organism evidence="3 4">
    <name type="scientific">Prauserella endophytica</name>
    <dbReference type="NCBI Taxonomy" id="1592324"/>
    <lineage>
        <taxon>Bacteria</taxon>
        <taxon>Bacillati</taxon>
        <taxon>Actinomycetota</taxon>
        <taxon>Actinomycetes</taxon>
        <taxon>Pseudonocardiales</taxon>
        <taxon>Pseudonocardiaceae</taxon>
        <taxon>Prauserella</taxon>
        <taxon>Prauserella coralliicola group</taxon>
    </lineage>
</organism>
<evidence type="ECO:0000313" key="4">
    <source>
        <dbReference type="Proteomes" id="UP000309992"/>
    </source>
</evidence>
<feature type="domain" description="AMP-dependent synthetase/ligase" evidence="1">
    <location>
        <begin position="147"/>
        <end position="502"/>
    </location>
</feature>
<dbReference type="SUPFAM" id="SSF56801">
    <property type="entry name" value="Acetyl-CoA synthetase-like"/>
    <property type="match status" value="1"/>
</dbReference>
<dbReference type="PROSITE" id="PS00455">
    <property type="entry name" value="AMP_BINDING"/>
    <property type="match status" value="1"/>
</dbReference>
<dbReference type="PANTHER" id="PTHR24096:SF267">
    <property type="entry name" value="MALONATE--COA LIGASE ACSF3, MITOCHONDRIAL"/>
    <property type="match status" value="1"/>
</dbReference>
<dbReference type="PANTHER" id="PTHR24096">
    <property type="entry name" value="LONG-CHAIN-FATTY-ACID--COA LIGASE"/>
    <property type="match status" value="1"/>
</dbReference>
<evidence type="ECO:0000259" key="2">
    <source>
        <dbReference type="Pfam" id="PF13193"/>
    </source>
</evidence>
<dbReference type="Pfam" id="PF13193">
    <property type="entry name" value="AMP-binding_C"/>
    <property type="match status" value="1"/>
</dbReference>
<dbReference type="Gene3D" id="3.30.300.30">
    <property type="match status" value="1"/>
</dbReference>
<dbReference type="EMBL" id="SWMS01000007">
    <property type="protein sequence ID" value="TKG70821.1"/>
    <property type="molecule type" value="Genomic_DNA"/>
</dbReference>